<dbReference type="SUPFAM" id="SSF53098">
    <property type="entry name" value="Ribonuclease H-like"/>
    <property type="match status" value="1"/>
</dbReference>
<evidence type="ECO:0000313" key="1">
    <source>
        <dbReference type="EMBL" id="KYP54697.1"/>
    </source>
</evidence>
<dbReference type="EMBL" id="CM003613">
    <property type="protein sequence ID" value="KYP54697.1"/>
    <property type="molecule type" value="Genomic_DNA"/>
</dbReference>
<dbReference type="AlphaFoldDB" id="A0A151SIT6"/>
<reference evidence="1 2" key="1">
    <citation type="journal article" date="2012" name="Nat. Biotechnol.">
        <title>Draft genome sequence of pigeonpea (Cajanus cajan), an orphan legume crop of resource-poor farmers.</title>
        <authorList>
            <person name="Varshney R.K."/>
            <person name="Chen W."/>
            <person name="Li Y."/>
            <person name="Bharti A.K."/>
            <person name="Saxena R.K."/>
            <person name="Schlueter J.A."/>
            <person name="Donoghue M.T."/>
            <person name="Azam S."/>
            <person name="Fan G."/>
            <person name="Whaley A.M."/>
            <person name="Farmer A.D."/>
            <person name="Sheridan J."/>
            <person name="Iwata A."/>
            <person name="Tuteja R."/>
            <person name="Penmetsa R.V."/>
            <person name="Wu W."/>
            <person name="Upadhyaya H.D."/>
            <person name="Yang S.P."/>
            <person name="Shah T."/>
            <person name="Saxena K.B."/>
            <person name="Michael T."/>
            <person name="McCombie W.R."/>
            <person name="Yang B."/>
            <person name="Zhang G."/>
            <person name="Yang H."/>
            <person name="Wang J."/>
            <person name="Spillane C."/>
            <person name="Cook D.R."/>
            <person name="May G.D."/>
            <person name="Xu X."/>
            <person name="Jackson S.A."/>
        </authorList>
    </citation>
    <scope>NUCLEOTIDE SEQUENCE [LARGE SCALE GENOMIC DNA]</scope>
    <source>
        <strain evidence="2">cv. Asha</strain>
    </source>
</reference>
<organism evidence="1 2">
    <name type="scientific">Cajanus cajan</name>
    <name type="common">Pigeon pea</name>
    <name type="synonym">Cajanus indicus</name>
    <dbReference type="NCBI Taxonomy" id="3821"/>
    <lineage>
        <taxon>Eukaryota</taxon>
        <taxon>Viridiplantae</taxon>
        <taxon>Streptophyta</taxon>
        <taxon>Embryophyta</taxon>
        <taxon>Tracheophyta</taxon>
        <taxon>Spermatophyta</taxon>
        <taxon>Magnoliopsida</taxon>
        <taxon>eudicotyledons</taxon>
        <taxon>Gunneridae</taxon>
        <taxon>Pentapetalae</taxon>
        <taxon>rosids</taxon>
        <taxon>fabids</taxon>
        <taxon>Fabales</taxon>
        <taxon>Fabaceae</taxon>
        <taxon>Papilionoideae</taxon>
        <taxon>50 kb inversion clade</taxon>
        <taxon>NPAAA clade</taxon>
        <taxon>indigoferoid/millettioid clade</taxon>
        <taxon>Phaseoleae</taxon>
        <taxon>Cajanus</taxon>
    </lineage>
</organism>
<evidence type="ECO:0000313" key="2">
    <source>
        <dbReference type="Proteomes" id="UP000075243"/>
    </source>
</evidence>
<protein>
    <submittedName>
        <fullName evidence="1">Transposon Ty3-I Gag-Pol polyprotein</fullName>
    </submittedName>
</protein>
<gene>
    <name evidence="1" type="ORF">KK1_000893</name>
</gene>
<proteinExistence type="predicted"/>
<dbReference type="InterPro" id="IPR012337">
    <property type="entry name" value="RNaseH-like_sf"/>
</dbReference>
<dbReference type="STRING" id="3821.A0A151SIT6"/>
<dbReference type="GO" id="GO:0003676">
    <property type="term" value="F:nucleic acid binding"/>
    <property type="evidence" value="ECO:0007669"/>
    <property type="project" value="InterPro"/>
</dbReference>
<dbReference type="Proteomes" id="UP000075243">
    <property type="component" value="Chromosome 11"/>
</dbReference>
<dbReference type="Gramene" id="C.cajan_00869.t">
    <property type="protein sequence ID" value="C.cajan_00869.t.cds1"/>
    <property type="gene ID" value="C.cajan_00869"/>
</dbReference>
<name>A0A151SIT6_CAJCA</name>
<dbReference type="PANTHER" id="PTHR35046">
    <property type="entry name" value="ZINC KNUCKLE (CCHC-TYPE) FAMILY PROTEIN"/>
    <property type="match status" value="1"/>
</dbReference>
<dbReference type="InterPro" id="IPR036397">
    <property type="entry name" value="RNaseH_sf"/>
</dbReference>
<accession>A0A151SIT6</accession>
<sequence>MRVDVQKYCSKCIACLQAKSKIMPHGLYTPLPIASTPWVDISMDFILGLPRTQRGHDSIFVVVDQFSKMAHFIPCHKVDDVSHISRLFFR</sequence>
<keyword evidence="2" id="KW-1185">Reference proteome</keyword>
<dbReference type="PANTHER" id="PTHR35046:SF9">
    <property type="entry name" value="RNA-DIRECTED DNA POLYMERASE"/>
    <property type="match status" value="1"/>
</dbReference>
<dbReference type="Gene3D" id="3.30.420.10">
    <property type="entry name" value="Ribonuclease H-like superfamily/Ribonuclease H"/>
    <property type="match status" value="1"/>
</dbReference>